<accession>A0A4Z0XVQ6</accession>
<dbReference type="PROSITE" id="PS50928">
    <property type="entry name" value="ABC_TM1"/>
    <property type="match status" value="1"/>
</dbReference>
<evidence type="ECO:0000313" key="10">
    <source>
        <dbReference type="Proteomes" id="UP000297714"/>
    </source>
</evidence>
<evidence type="ECO:0000256" key="3">
    <source>
        <dbReference type="ARBA" id="ARBA00022475"/>
    </source>
</evidence>
<dbReference type="GO" id="GO:0005886">
    <property type="term" value="C:plasma membrane"/>
    <property type="evidence" value="ECO:0007669"/>
    <property type="project" value="UniProtKB-SubCell"/>
</dbReference>
<comment type="similarity">
    <text evidence="7">Belongs to the binding-protein-dependent transport system permease family.</text>
</comment>
<protein>
    <submittedName>
        <fullName evidence="9">Bicarbonate transport system permease protein CmpB</fullName>
    </submittedName>
</protein>
<name>A0A4Z0XVQ6_9FIRM</name>
<proteinExistence type="inferred from homology"/>
<dbReference type="GO" id="GO:0055085">
    <property type="term" value="P:transmembrane transport"/>
    <property type="evidence" value="ECO:0007669"/>
    <property type="project" value="InterPro"/>
</dbReference>
<keyword evidence="5 7" id="KW-1133">Transmembrane helix</keyword>
<keyword evidence="2 7" id="KW-0813">Transport</keyword>
<dbReference type="AlphaFoldDB" id="A0A4Z0XVQ6"/>
<evidence type="ECO:0000256" key="5">
    <source>
        <dbReference type="ARBA" id="ARBA00022989"/>
    </source>
</evidence>
<comment type="caution">
    <text evidence="9">The sequence shown here is derived from an EMBL/GenBank/DDBJ whole genome shotgun (WGS) entry which is preliminary data.</text>
</comment>
<keyword evidence="3" id="KW-1003">Cell membrane</keyword>
<keyword evidence="6 7" id="KW-0472">Membrane</keyword>
<sequence>MKTSITKNKGLFRYKTIRKLFAAVFWLCVWQLIYFAVRQEILIVSPVHVLQKLIALSKESTFWLTAFFSMTRILEGFLLGIFTGSLLAICTCVSSMLYDIFHPVISIIKATPVASFIILALVWIPSAHVPAFTSFLMVTPIVWANVFQGIEKTDENLLQMAAAYRFGTVKTVRRVYIPSIMPYFTAACTTGLGLAWKAGIAAEVLANTPLSVGGQIYNSKIYIETDSLFAWTVVVVAMSVLLEWLMVRFMKTMGQKYNVEQ</sequence>
<evidence type="ECO:0000256" key="4">
    <source>
        <dbReference type="ARBA" id="ARBA00022692"/>
    </source>
</evidence>
<dbReference type="CDD" id="cd06261">
    <property type="entry name" value="TM_PBP2"/>
    <property type="match status" value="1"/>
</dbReference>
<evidence type="ECO:0000256" key="1">
    <source>
        <dbReference type="ARBA" id="ARBA00004651"/>
    </source>
</evidence>
<gene>
    <name evidence="9" type="primary">cmpB</name>
    <name evidence="9" type="ORF">CAGA_23930</name>
</gene>
<evidence type="ECO:0000256" key="2">
    <source>
        <dbReference type="ARBA" id="ARBA00022448"/>
    </source>
</evidence>
<dbReference type="EMBL" id="SRMQ01000017">
    <property type="protein sequence ID" value="TGJ75444.1"/>
    <property type="molecule type" value="Genomic_DNA"/>
</dbReference>
<dbReference type="SUPFAM" id="SSF161098">
    <property type="entry name" value="MetI-like"/>
    <property type="match status" value="1"/>
</dbReference>
<feature type="transmembrane region" description="Helical" evidence="7">
    <location>
        <begin position="131"/>
        <end position="150"/>
    </location>
</feature>
<dbReference type="InterPro" id="IPR000515">
    <property type="entry name" value="MetI-like"/>
</dbReference>
<dbReference type="Pfam" id="PF00528">
    <property type="entry name" value="BPD_transp_1"/>
    <property type="match status" value="1"/>
</dbReference>
<evidence type="ECO:0000313" key="9">
    <source>
        <dbReference type="EMBL" id="TGJ75444.1"/>
    </source>
</evidence>
<evidence type="ECO:0000259" key="8">
    <source>
        <dbReference type="PROSITE" id="PS50928"/>
    </source>
</evidence>
<feature type="transmembrane region" description="Helical" evidence="7">
    <location>
        <begin position="77"/>
        <end position="98"/>
    </location>
</feature>
<dbReference type="PANTHER" id="PTHR30151">
    <property type="entry name" value="ALKANE SULFONATE ABC TRANSPORTER-RELATED, MEMBRANE SUBUNIT"/>
    <property type="match status" value="1"/>
</dbReference>
<evidence type="ECO:0000256" key="7">
    <source>
        <dbReference type="RuleBase" id="RU363032"/>
    </source>
</evidence>
<comment type="subcellular location">
    <subcellularLocation>
        <location evidence="1 7">Cell membrane</location>
        <topology evidence="1 7">Multi-pass membrane protein</topology>
    </subcellularLocation>
</comment>
<feature type="transmembrane region" description="Helical" evidence="7">
    <location>
        <begin position="228"/>
        <end position="247"/>
    </location>
</feature>
<feature type="transmembrane region" description="Helical" evidence="7">
    <location>
        <begin position="20"/>
        <end position="37"/>
    </location>
</feature>
<feature type="transmembrane region" description="Helical" evidence="7">
    <location>
        <begin position="104"/>
        <end position="124"/>
    </location>
</feature>
<dbReference type="Gene3D" id="1.10.3720.10">
    <property type="entry name" value="MetI-like"/>
    <property type="match status" value="1"/>
</dbReference>
<dbReference type="Proteomes" id="UP000297714">
    <property type="component" value="Unassembled WGS sequence"/>
</dbReference>
<reference evidence="9 10" key="1">
    <citation type="submission" date="2019-04" db="EMBL/GenBank/DDBJ databases">
        <authorList>
            <person name="Poehlein A."/>
            <person name="Bengelsdorf F.R."/>
            <person name="Duerre P."/>
            <person name="Daniel R."/>
        </authorList>
    </citation>
    <scope>NUCLEOTIDE SEQUENCE [LARGE SCALE GENOMIC DNA]</scope>
    <source>
        <strain evidence="9 10">BS-1</strain>
    </source>
</reference>
<dbReference type="PANTHER" id="PTHR30151:SF0">
    <property type="entry name" value="ABC TRANSPORTER PERMEASE PROTEIN MJ0413-RELATED"/>
    <property type="match status" value="1"/>
</dbReference>
<keyword evidence="4 7" id="KW-0812">Transmembrane</keyword>
<evidence type="ECO:0000256" key="6">
    <source>
        <dbReference type="ARBA" id="ARBA00023136"/>
    </source>
</evidence>
<keyword evidence="10" id="KW-1185">Reference proteome</keyword>
<organism evidence="9 10">
    <name type="scientific">Caproiciproducens galactitolivorans</name>
    <dbReference type="NCBI Taxonomy" id="642589"/>
    <lineage>
        <taxon>Bacteria</taxon>
        <taxon>Bacillati</taxon>
        <taxon>Bacillota</taxon>
        <taxon>Clostridia</taxon>
        <taxon>Eubacteriales</taxon>
        <taxon>Acutalibacteraceae</taxon>
        <taxon>Caproiciproducens</taxon>
    </lineage>
</organism>
<dbReference type="InterPro" id="IPR035906">
    <property type="entry name" value="MetI-like_sf"/>
</dbReference>
<feature type="domain" description="ABC transmembrane type-1" evidence="8">
    <location>
        <begin position="62"/>
        <end position="246"/>
    </location>
</feature>